<comment type="caution">
    <text evidence="1">The sequence shown here is derived from an EMBL/GenBank/DDBJ whole genome shotgun (WGS) entry which is preliminary data.</text>
</comment>
<organism evidence="1 2">
    <name type="scientific">Nitratireductor aestuarii</name>
    <dbReference type="NCBI Taxonomy" id="1735103"/>
    <lineage>
        <taxon>Bacteria</taxon>
        <taxon>Pseudomonadati</taxon>
        <taxon>Pseudomonadota</taxon>
        <taxon>Alphaproteobacteria</taxon>
        <taxon>Hyphomicrobiales</taxon>
        <taxon>Phyllobacteriaceae</taxon>
        <taxon>Nitratireductor</taxon>
    </lineage>
</organism>
<reference evidence="1" key="1">
    <citation type="journal article" date="2014" name="Int. J. Syst. Evol. Microbiol.">
        <title>Complete genome sequence of Corynebacterium casei LMG S-19264T (=DSM 44701T), isolated from a smear-ripened cheese.</title>
        <authorList>
            <consortium name="US DOE Joint Genome Institute (JGI-PGF)"/>
            <person name="Walter F."/>
            <person name="Albersmeier A."/>
            <person name="Kalinowski J."/>
            <person name="Ruckert C."/>
        </authorList>
    </citation>
    <scope>NUCLEOTIDE SEQUENCE</scope>
    <source>
        <strain evidence="1">CGMCC 1.15320</strain>
    </source>
</reference>
<name>A0A916S421_9HYPH</name>
<evidence type="ECO:0000313" key="2">
    <source>
        <dbReference type="Proteomes" id="UP000636264"/>
    </source>
</evidence>
<sequence>MRIPYTAQIPDAGTVDDATPFMLIECLEVELECEVEWEDGEPVVLVSDVYLDDRSLMQSDDPLARTIADRIQRDAEDDDAFIERAVDQDGSFSFRGLGPNDPDGRMVRVAA</sequence>
<keyword evidence="2" id="KW-1185">Reference proteome</keyword>
<protein>
    <submittedName>
        <fullName evidence="1">Uncharacterized protein</fullName>
    </submittedName>
</protein>
<evidence type="ECO:0000313" key="1">
    <source>
        <dbReference type="EMBL" id="GGA81817.1"/>
    </source>
</evidence>
<proteinExistence type="predicted"/>
<gene>
    <name evidence="1" type="ORF">GCM10011385_40070</name>
</gene>
<dbReference type="EMBL" id="BMIF01000023">
    <property type="protein sequence ID" value="GGA81817.1"/>
    <property type="molecule type" value="Genomic_DNA"/>
</dbReference>
<dbReference type="RefSeq" id="WP_188722891.1">
    <property type="nucleotide sequence ID" value="NZ_BMIF01000023.1"/>
</dbReference>
<accession>A0A916S421</accession>
<dbReference type="AlphaFoldDB" id="A0A916S421"/>
<reference evidence="1" key="2">
    <citation type="submission" date="2020-09" db="EMBL/GenBank/DDBJ databases">
        <authorList>
            <person name="Sun Q."/>
            <person name="Zhou Y."/>
        </authorList>
    </citation>
    <scope>NUCLEOTIDE SEQUENCE</scope>
    <source>
        <strain evidence="1">CGMCC 1.15320</strain>
    </source>
</reference>
<dbReference type="Proteomes" id="UP000636264">
    <property type="component" value="Unassembled WGS sequence"/>
</dbReference>